<feature type="domain" description="Uncharacterized protein TP-0789" evidence="1">
    <location>
        <begin position="68"/>
        <end position="249"/>
    </location>
</feature>
<gene>
    <name evidence="2" type="ORF">MNBD_GAMMA19-2151</name>
</gene>
<dbReference type="Pfam" id="PF17131">
    <property type="entry name" value="LolA_like"/>
    <property type="match status" value="1"/>
</dbReference>
<protein>
    <recommendedName>
        <fullName evidence="1">Uncharacterized protein TP-0789 domain-containing protein</fullName>
    </recommendedName>
</protein>
<evidence type="ECO:0000259" key="1">
    <source>
        <dbReference type="Pfam" id="PF17131"/>
    </source>
</evidence>
<dbReference type="EMBL" id="UOFV01000499">
    <property type="protein sequence ID" value="VAX04845.1"/>
    <property type="molecule type" value="Genomic_DNA"/>
</dbReference>
<dbReference type="AlphaFoldDB" id="A0A3B1BF76"/>
<organism evidence="2">
    <name type="scientific">hydrothermal vent metagenome</name>
    <dbReference type="NCBI Taxonomy" id="652676"/>
    <lineage>
        <taxon>unclassified sequences</taxon>
        <taxon>metagenomes</taxon>
        <taxon>ecological metagenomes</taxon>
    </lineage>
</organism>
<name>A0A3B1BF76_9ZZZZ</name>
<accession>A0A3B1BF76</accession>
<reference evidence="2" key="1">
    <citation type="submission" date="2018-06" db="EMBL/GenBank/DDBJ databases">
        <authorList>
            <person name="Zhirakovskaya E."/>
        </authorList>
    </citation>
    <scope>NUCLEOTIDE SEQUENCE</scope>
</reference>
<dbReference type="Gene3D" id="2.50.20.10">
    <property type="entry name" value="Lipoprotein localisation LolA/LolB/LppX"/>
    <property type="match status" value="1"/>
</dbReference>
<proteinExistence type="predicted"/>
<dbReference type="InterPro" id="IPR033399">
    <property type="entry name" value="TP_0789-like"/>
</dbReference>
<sequence>MVMTLSAPYSLASEPEKQGREIMEQFTSRENGFGDFQAEVTMAIRKKNGKQFDRHMAVRSLENEDYGEKRLFVFDRPRTIRGTAILSHTLKDHDLQWIYLPAFKRIKRISSSNQSGPFVSSEFSYEDLTSIELDKYRYQYIKDSTVNGKPCYVVKMTPLFENSGYQHQLAYIDKTDYILHQIDYYDAKGSLLKTLTLTDYKKYINRFWRALTMTMINHQNGRSTTMTWTDITYGNGFSENDFSTNALKRSR</sequence>
<evidence type="ECO:0000313" key="2">
    <source>
        <dbReference type="EMBL" id="VAX04845.1"/>
    </source>
</evidence>
<dbReference type="CDD" id="cd16329">
    <property type="entry name" value="LolA_like"/>
    <property type="match status" value="1"/>
</dbReference>